<protein>
    <submittedName>
        <fullName evidence="2">Uncharacterized protein</fullName>
    </submittedName>
</protein>
<evidence type="ECO:0000313" key="3">
    <source>
        <dbReference type="Proteomes" id="UP000488956"/>
    </source>
</evidence>
<feature type="compositionally biased region" description="Low complexity" evidence="1">
    <location>
        <begin position="1"/>
        <end position="38"/>
    </location>
</feature>
<dbReference type="EMBL" id="QXFX01004934">
    <property type="protein sequence ID" value="KAE9062290.1"/>
    <property type="molecule type" value="Genomic_DNA"/>
</dbReference>
<organism evidence="2 3">
    <name type="scientific">Phytophthora fragariae</name>
    <dbReference type="NCBI Taxonomy" id="53985"/>
    <lineage>
        <taxon>Eukaryota</taxon>
        <taxon>Sar</taxon>
        <taxon>Stramenopiles</taxon>
        <taxon>Oomycota</taxon>
        <taxon>Peronosporomycetes</taxon>
        <taxon>Peronosporales</taxon>
        <taxon>Peronosporaceae</taxon>
        <taxon>Phytophthora</taxon>
    </lineage>
</organism>
<evidence type="ECO:0000313" key="2">
    <source>
        <dbReference type="EMBL" id="KAE9062290.1"/>
    </source>
</evidence>
<feature type="compositionally biased region" description="Low complexity" evidence="1">
    <location>
        <begin position="112"/>
        <end position="134"/>
    </location>
</feature>
<gene>
    <name evidence="2" type="ORF">PF010_g29465</name>
</gene>
<feature type="region of interest" description="Disordered" evidence="1">
    <location>
        <begin position="1"/>
        <end position="150"/>
    </location>
</feature>
<proteinExistence type="predicted"/>
<dbReference type="AlphaFoldDB" id="A0A6G0JNJ3"/>
<feature type="compositionally biased region" description="Low complexity" evidence="1">
    <location>
        <begin position="55"/>
        <end position="69"/>
    </location>
</feature>
<comment type="caution">
    <text evidence="2">The sequence shown here is derived from an EMBL/GenBank/DDBJ whole genome shotgun (WGS) entry which is preliminary data.</text>
</comment>
<reference evidence="2 3" key="1">
    <citation type="submission" date="2018-09" db="EMBL/GenBank/DDBJ databases">
        <title>Genomic investigation of the strawberry pathogen Phytophthora fragariae indicates pathogenicity is determined by transcriptional variation in three key races.</title>
        <authorList>
            <person name="Adams T.M."/>
            <person name="Armitage A.D."/>
            <person name="Sobczyk M.K."/>
            <person name="Bates H.J."/>
            <person name="Dunwell J.M."/>
            <person name="Nellist C.F."/>
            <person name="Harrison R.J."/>
        </authorList>
    </citation>
    <scope>NUCLEOTIDE SEQUENCE [LARGE SCALE GENOMIC DNA]</scope>
    <source>
        <strain evidence="2 3">ONT-3</strain>
    </source>
</reference>
<dbReference type="Proteomes" id="UP000488956">
    <property type="component" value="Unassembled WGS sequence"/>
</dbReference>
<accession>A0A6G0JNJ3</accession>
<feature type="compositionally biased region" description="Polar residues" evidence="1">
    <location>
        <begin position="76"/>
        <end position="85"/>
    </location>
</feature>
<name>A0A6G0JNJ3_9STRA</name>
<evidence type="ECO:0000256" key="1">
    <source>
        <dbReference type="SAM" id="MobiDB-lite"/>
    </source>
</evidence>
<sequence length="304" mass="30719">MSRSGSPGSPDGGESPSDAGQPGSPAGGSPPSSGDDGSPSPPGSDGDEHSDESSGESGDSTAASDAGGSFPVAPPHSQQTAASSRNLDDLSPDSLERAMFGSESEEESSTLPAGRASRASFAPAASSPGSSASGVPSTEGSPAVPRQGRPRVEVTATLSAAPGTVQTGFTPVVTNVADVAEGSRMVSELGNLFLLPGFTAPGAQECWCLLQSLSVPDIPAEDPVSPCSEAGIALFADWMNPLHPWQLMRVKFPAEPCTFGVGEFTDGVTISVRATGQALLVRLWRQFQGTSTDATEKADLGFAL</sequence>